<protein>
    <submittedName>
        <fullName evidence="1">Uncharacterized protein</fullName>
    </submittedName>
</protein>
<accession>A0A0E9QQ61</accession>
<name>A0A0E9QQ61_ANGAN</name>
<proteinExistence type="predicted"/>
<organism evidence="1">
    <name type="scientific">Anguilla anguilla</name>
    <name type="common">European freshwater eel</name>
    <name type="synonym">Muraena anguilla</name>
    <dbReference type="NCBI Taxonomy" id="7936"/>
    <lineage>
        <taxon>Eukaryota</taxon>
        <taxon>Metazoa</taxon>
        <taxon>Chordata</taxon>
        <taxon>Craniata</taxon>
        <taxon>Vertebrata</taxon>
        <taxon>Euteleostomi</taxon>
        <taxon>Actinopterygii</taxon>
        <taxon>Neopterygii</taxon>
        <taxon>Teleostei</taxon>
        <taxon>Anguilliformes</taxon>
        <taxon>Anguillidae</taxon>
        <taxon>Anguilla</taxon>
    </lineage>
</organism>
<sequence>METLVSNWTLVAQQCCSISIQHDRQYSLIQNSKKDLEKHEVVVTG</sequence>
<reference evidence="1" key="2">
    <citation type="journal article" date="2015" name="Fish Shellfish Immunol.">
        <title>Early steps in the European eel (Anguilla anguilla)-Vibrio vulnificus interaction in the gills: Role of the RtxA13 toxin.</title>
        <authorList>
            <person name="Callol A."/>
            <person name="Pajuelo D."/>
            <person name="Ebbesson L."/>
            <person name="Teles M."/>
            <person name="MacKenzie S."/>
            <person name="Amaro C."/>
        </authorList>
    </citation>
    <scope>NUCLEOTIDE SEQUENCE</scope>
</reference>
<evidence type="ECO:0000313" key="1">
    <source>
        <dbReference type="EMBL" id="JAH18632.1"/>
    </source>
</evidence>
<dbReference type="EMBL" id="GBXM01089945">
    <property type="protein sequence ID" value="JAH18632.1"/>
    <property type="molecule type" value="Transcribed_RNA"/>
</dbReference>
<dbReference type="AlphaFoldDB" id="A0A0E9QQ61"/>
<reference evidence="1" key="1">
    <citation type="submission" date="2014-11" db="EMBL/GenBank/DDBJ databases">
        <authorList>
            <person name="Amaro Gonzalez C."/>
        </authorList>
    </citation>
    <scope>NUCLEOTIDE SEQUENCE</scope>
</reference>